<reference evidence="1" key="1">
    <citation type="journal article" date="2021" name="New Phytol.">
        <title>Evolutionary innovations through gain and loss of genes in the ectomycorrhizal Boletales.</title>
        <authorList>
            <person name="Wu G."/>
            <person name="Miyauchi S."/>
            <person name="Morin E."/>
            <person name="Kuo A."/>
            <person name="Drula E."/>
            <person name="Varga T."/>
            <person name="Kohler A."/>
            <person name="Feng B."/>
            <person name="Cao Y."/>
            <person name="Lipzen A."/>
            <person name="Daum C."/>
            <person name="Hundley H."/>
            <person name="Pangilinan J."/>
            <person name="Johnson J."/>
            <person name="Barry K."/>
            <person name="LaButti K."/>
            <person name="Ng V."/>
            <person name="Ahrendt S."/>
            <person name="Min B."/>
            <person name="Choi I.G."/>
            <person name="Park H."/>
            <person name="Plett J.M."/>
            <person name="Magnuson J."/>
            <person name="Spatafora J.W."/>
            <person name="Nagy L.G."/>
            <person name="Henrissat B."/>
            <person name="Grigoriev I.V."/>
            <person name="Yang Z.L."/>
            <person name="Xu J."/>
            <person name="Martin F.M."/>
        </authorList>
    </citation>
    <scope>NUCLEOTIDE SEQUENCE</scope>
    <source>
        <strain evidence="1">KUC20120723A-06</strain>
    </source>
</reference>
<keyword evidence="2" id="KW-1185">Reference proteome</keyword>
<dbReference type="Proteomes" id="UP000790709">
    <property type="component" value="Unassembled WGS sequence"/>
</dbReference>
<gene>
    <name evidence="1" type="ORF">BV22DRAFT_1007527</name>
</gene>
<comment type="caution">
    <text evidence="1">The sequence shown here is derived from an EMBL/GenBank/DDBJ whole genome shotgun (WGS) entry which is preliminary data.</text>
</comment>
<protein>
    <submittedName>
        <fullName evidence="1">Uncharacterized protein</fullName>
    </submittedName>
</protein>
<proteinExistence type="predicted"/>
<accession>A0ACB8BMQ9</accession>
<evidence type="ECO:0000313" key="2">
    <source>
        <dbReference type="Proteomes" id="UP000790709"/>
    </source>
</evidence>
<feature type="non-terminal residue" evidence="1">
    <location>
        <position position="1"/>
    </location>
</feature>
<organism evidence="1 2">
    <name type="scientific">Leucogyrophana mollusca</name>
    <dbReference type="NCBI Taxonomy" id="85980"/>
    <lineage>
        <taxon>Eukaryota</taxon>
        <taxon>Fungi</taxon>
        <taxon>Dikarya</taxon>
        <taxon>Basidiomycota</taxon>
        <taxon>Agaricomycotina</taxon>
        <taxon>Agaricomycetes</taxon>
        <taxon>Agaricomycetidae</taxon>
        <taxon>Boletales</taxon>
        <taxon>Boletales incertae sedis</taxon>
        <taxon>Leucogyrophana</taxon>
    </lineage>
</organism>
<dbReference type="EMBL" id="MU266371">
    <property type="protein sequence ID" value="KAH7927160.1"/>
    <property type="molecule type" value="Genomic_DNA"/>
</dbReference>
<name>A0ACB8BMQ9_9AGAM</name>
<evidence type="ECO:0000313" key="1">
    <source>
        <dbReference type="EMBL" id="KAH7927160.1"/>
    </source>
</evidence>
<sequence>DQMSSTCDASSGVFSMHSHAMTRASTATNATEHLITPMDERKLLKTSQSGVGGPRKMDAGNQSRSHAGLRTVTSSLADRHYEAYPRQPEEHESSRPYVPIGPNSTMNDTTPRRHQSTRQLISRYESMAGTSPGRLPRSSAGAALAAGRDDVSSAIGASKGKRRSLSNSLRNFISVFKKGRGKDRDSDGKENSLAKLRSLGADDAAVVAQIPTAPDEAVAPQAPMKDVVAYGSAHSSALCSGTLLYLSRPSSPIASPILPVWTMCTVTLHASHILITWYTIHGNPSTHVIPLAACTDVRSLALAHLGHDEKALLPAKADGEDLKVFEILFEGCPRERFAAPSAQERARWVSATWDAILRSQEHREPSPVSDQDAVGNLTIMTDVAPRRDERSLGQPAPISASEYTDSEYTSSSVVETESLFAENGSALANSRALPPTPIAESPLSPAQFPARVTLRDSPRAQSTNPPMHLPPETGTGSSTSSRSKSPSIAKLGNLSVVKQRLAEMERTHSGESTVTVSSALTHLRRAQTTRSSRVRNAFAEIEKMQEEDEDLLEDTDTRIFAHTPLATAPSPIRSDSSRSRSAFRRTRQNDDVLQESSLLPPSSIQEDTEHAFSASHDIVEPDLAPLAELIKDNAAKHYDQTAGLGEQIIALQRDIHNLPTELRPLISDIVRLEPSRDGKDDEGISPGIAQILSRLDDIRKQTTSDKGPLQLNSIAETLGLVQTQLKSDIPEMLAKLDVIQKSGILTASEPGDSTTQPLSLNNLQPSRPIAPGQGQSSPTDLSDIYAKLEELAAIYKPTSPAPSSAGGGGSEASPCPQDDGTSSDKLQVVLDYLKTDEAQRKVQLEQQADSVRYLNELNSWLDAFVNNGTAQIQSVATGVEHLCKQLGCGGTSDEQGDGVLGEIRQQLSVWKTHQQNADHLQVSVENLIQAVQGHLTNGAEERTTLELTNEIRGERLRFVEAMKEATAINVQAHVEHFKAELGREVMVMTQDVGRLHKEKQAIEQQIADLFAFYSKQKQEAEVSAPGSIVWCD</sequence>